<gene>
    <name evidence="2" type="ORF">HYPSUDRAFT_33770</name>
</gene>
<dbReference type="AlphaFoldDB" id="A0A0D2PC08"/>
<feature type="compositionally biased region" description="Low complexity" evidence="1">
    <location>
        <begin position="143"/>
        <end position="158"/>
    </location>
</feature>
<dbReference type="Proteomes" id="UP000054270">
    <property type="component" value="Unassembled WGS sequence"/>
</dbReference>
<dbReference type="OMA" id="MINSKFF"/>
<accession>A0A0D2PC08</accession>
<feature type="compositionally biased region" description="Polar residues" evidence="1">
    <location>
        <begin position="37"/>
        <end position="51"/>
    </location>
</feature>
<feature type="compositionally biased region" description="Low complexity" evidence="1">
    <location>
        <begin position="24"/>
        <end position="36"/>
    </location>
</feature>
<evidence type="ECO:0000313" key="3">
    <source>
        <dbReference type="Proteomes" id="UP000054270"/>
    </source>
</evidence>
<keyword evidence="3" id="KW-1185">Reference proteome</keyword>
<proteinExistence type="predicted"/>
<feature type="compositionally biased region" description="Gly residues" evidence="1">
    <location>
        <begin position="173"/>
        <end position="188"/>
    </location>
</feature>
<reference evidence="3" key="1">
    <citation type="submission" date="2014-04" db="EMBL/GenBank/DDBJ databases">
        <title>Evolutionary Origins and Diversification of the Mycorrhizal Mutualists.</title>
        <authorList>
            <consortium name="DOE Joint Genome Institute"/>
            <consortium name="Mycorrhizal Genomics Consortium"/>
            <person name="Kohler A."/>
            <person name="Kuo A."/>
            <person name="Nagy L.G."/>
            <person name="Floudas D."/>
            <person name="Copeland A."/>
            <person name="Barry K.W."/>
            <person name="Cichocki N."/>
            <person name="Veneault-Fourrey C."/>
            <person name="LaButti K."/>
            <person name="Lindquist E.A."/>
            <person name="Lipzen A."/>
            <person name="Lundell T."/>
            <person name="Morin E."/>
            <person name="Murat C."/>
            <person name="Riley R."/>
            <person name="Ohm R."/>
            <person name="Sun H."/>
            <person name="Tunlid A."/>
            <person name="Henrissat B."/>
            <person name="Grigoriev I.V."/>
            <person name="Hibbett D.S."/>
            <person name="Martin F."/>
        </authorList>
    </citation>
    <scope>NUCLEOTIDE SEQUENCE [LARGE SCALE GENOMIC DNA]</scope>
    <source>
        <strain evidence="3">FD-334 SS-4</strain>
    </source>
</reference>
<evidence type="ECO:0000256" key="1">
    <source>
        <dbReference type="SAM" id="MobiDB-lite"/>
    </source>
</evidence>
<feature type="compositionally biased region" description="Low complexity" evidence="1">
    <location>
        <begin position="54"/>
        <end position="65"/>
    </location>
</feature>
<dbReference type="EMBL" id="KN817521">
    <property type="protein sequence ID" value="KJA28399.1"/>
    <property type="molecule type" value="Genomic_DNA"/>
</dbReference>
<feature type="region of interest" description="Disordered" evidence="1">
    <location>
        <begin position="1"/>
        <end position="188"/>
    </location>
</feature>
<protein>
    <submittedName>
        <fullName evidence="2">Uncharacterized protein</fullName>
    </submittedName>
</protein>
<feature type="compositionally biased region" description="Low complexity" evidence="1">
    <location>
        <begin position="116"/>
        <end position="125"/>
    </location>
</feature>
<name>A0A0D2PC08_HYPSF</name>
<evidence type="ECO:0000313" key="2">
    <source>
        <dbReference type="EMBL" id="KJA28399.1"/>
    </source>
</evidence>
<sequence>MDNPNNTGRFGRGFQGSGEDDSGFDQSQGQQGFQSGTDMNQDNLGGLSQQRAAGFQQGTFGDTQGDLGGAGWDTGASGRTSGGTTGYGGGGQDTYGQGGGGTQYGSKFGATGKGSSGADFGDDSGNQFGGGNQYSNTSFQEYGQKQGQTHQGQQEKGGLLSKAKNLYHDVKGDSGGNQGGASGGGGIF</sequence>
<organism evidence="2 3">
    <name type="scientific">Hypholoma sublateritium (strain FD-334 SS-4)</name>
    <dbReference type="NCBI Taxonomy" id="945553"/>
    <lineage>
        <taxon>Eukaryota</taxon>
        <taxon>Fungi</taxon>
        <taxon>Dikarya</taxon>
        <taxon>Basidiomycota</taxon>
        <taxon>Agaricomycotina</taxon>
        <taxon>Agaricomycetes</taxon>
        <taxon>Agaricomycetidae</taxon>
        <taxon>Agaricales</taxon>
        <taxon>Agaricineae</taxon>
        <taxon>Strophariaceae</taxon>
        <taxon>Hypholoma</taxon>
    </lineage>
</organism>
<feature type="compositionally biased region" description="Gly residues" evidence="1">
    <location>
        <begin position="80"/>
        <end position="103"/>
    </location>
</feature>